<dbReference type="PANTHER" id="PTHR21662:SF7">
    <property type="entry name" value="RECEPTOR L-DOMAIN DOMAIN-CONTAINING PROTEIN"/>
    <property type="match status" value="1"/>
</dbReference>
<dbReference type="InterPro" id="IPR000494">
    <property type="entry name" value="Rcpt_L-dom"/>
</dbReference>
<dbReference type="Pfam" id="PF01030">
    <property type="entry name" value="Recep_L_domain"/>
    <property type="match status" value="1"/>
</dbReference>
<reference evidence="3" key="1">
    <citation type="submission" date="2016-11" db="UniProtKB">
        <authorList>
            <consortium name="WormBaseParasite"/>
        </authorList>
    </citation>
    <scope>IDENTIFICATION</scope>
</reference>
<accession>A0A1I7UYH5</accession>
<protein>
    <submittedName>
        <fullName evidence="3">Recep_L_domain domain-containing protein</fullName>
    </submittedName>
</protein>
<dbReference type="Gene3D" id="3.80.20.20">
    <property type="entry name" value="Receptor L-domain"/>
    <property type="match status" value="1"/>
</dbReference>
<dbReference type="PANTHER" id="PTHR21662">
    <property type="entry name" value="RECEPTOR PROTEIN-TYROSINE KINASE"/>
    <property type="match status" value="1"/>
</dbReference>
<evidence type="ECO:0000313" key="2">
    <source>
        <dbReference type="Proteomes" id="UP000095282"/>
    </source>
</evidence>
<keyword evidence="2" id="KW-1185">Reference proteome</keyword>
<proteinExistence type="predicted"/>
<organism evidence="2 3">
    <name type="scientific">Caenorhabditis tropicalis</name>
    <dbReference type="NCBI Taxonomy" id="1561998"/>
    <lineage>
        <taxon>Eukaryota</taxon>
        <taxon>Metazoa</taxon>
        <taxon>Ecdysozoa</taxon>
        <taxon>Nematoda</taxon>
        <taxon>Chromadorea</taxon>
        <taxon>Rhabditida</taxon>
        <taxon>Rhabditina</taxon>
        <taxon>Rhabditomorpha</taxon>
        <taxon>Rhabditoidea</taxon>
        <taxon>Rhabditidae</taxon>
        <taxon>Peloderinae</taxon>
        <taxon>Caenorhabditis</taxon>
    </lineage>
</organism>
<dbReference type="SUPFAM" id="SSF52058">
    <property type="entry name" value="L domain-like"/>
    <property type="match status" value="1"/>
</dbReference>
<evidence type="ECO:0000259" key="1">
    <source>
        <dbReference type="Pfam" id="PF01030"/>
    </source>
</evidence>
<dbReference type="WBParaSite" id="Csp11.Scaffold630.g20608.t1">
    <property type="protein sequence ID" value="Csp11.Scaffold630.g20608.t1"/>
    <property type="gene ID" value="Csp11.Scaffold630.g20608"/>
</dbReference>
<feature type="domain" description="Receptor L-domain" evidence="1">
    <location>
        <begin position="25"/>
        <end position="105"/>
    </location>
</feature>
<name>A0A1I7UYH5_9PELO</name>
<dbReference type="eggNOG" id="ENOG502RT5B">
    <property type="taxonomic scope" value="Eukaryota"/>
</dbReference>
<sequence>MHGFRERDDGEKACLFDDLSSMESGCQHLIGDVLIDSKNEKYTWKLENVTNIYGELAVLGTVELTNVSFLSNLRHVAVLNWDGQTLIRFNGNKRLEQLFLPKMRNRPFPYPDGINGIIEIKDNEMEIFKSQRDCLLFQKLAQTSIKYNMKSCDKLPKAEVTTPKTIETTTKEPEETASKVIETTTQKVEETTVIIDTLESEEEELIENTERPEETTVINVATEPTVTTTKTGSRFFNFFLFLNGFLFFL</sequence>
<dbReference type="AlphaFoldDB" id="A0A1I7UYH5"/>
<dbReference type="Proteomes" id="UP000095282">
    <property type="component" value="Unplaced"/>
</dbReference>
<dbReference type="STRING" id="1561998.A0A1I7UYH5"/>
<evidence type="ECO:0000313" key="3">
    <source>
        <dbReference type="WBParaSite" id="Csp11.Scaffold630.g20608.t1"/>
    </source>
</evidence>
<dbReference type="InterPro" id="IPR053079">
    <property type="entry name" value="SPS2_domain"/>
</dbReference>
<dbReference type="InterPro" id="IPR036941">
    <property type="entry name" value="Rcpt_L-dom_sf"/>
</dbReference>